<reference evidence="1" key="1">
    <citation type="journal article" date="2020" name="Stud. Mycol.">
        <title>101 Dothideomycetes genomes: a test case for predicting lifestyles and emergence of pathogens.</title>
        <authorList>
            <person name="Haridas S."/>
            <person name="Albert R."/>
            <person name="Binder M."/>
            <person name="Bloem J."/>
            <person name="Labutti K."/>
            <person name="Salamov A."/>
            <person name="Andreopoulos B."/>
            <person name="Baker S."/>
            <person name="Barry K."/>
            <person name="Bills G."/>
            <person name="Bluhm B."/>
            <person name="Cannon C."/>
            <person name="Castanera R."/>
            <person name="Culley D."/>
            <person name="Daum C."/>
            <person name="Ezra D."/>
            <person name="Gonzalez J."/>
            <person name="Henrissat B."/>
            <person name="Kuo A."/>
            <person name="Liang C."/>
            <person name="Lipzen A."/>
            <person name="Lutzoni F."/>
            <person name="Magnuson J."/>
            <person name="Mondo S."/>
            <person name="Nolan M."/>
            <person name="Ohm R."/>
            <person name="Pangilinan J."/>
            <person name="Park H.-J."/>
            <person name="Ramirez L."/>
            <person name="Alfaro M."/>
            <person name="Sun H."/>
            <person name="Tritt A."/>
            <person name="Yoshinaga Y."/>
            <person name="Zwiers L.-H."/>
            <person name="Turgeon B."/>
            <person name="Goodwin S."/>
            <person name="Spatafora J."/>
            <person name="Crous P."/>
            <person name="Grigoriev I."/>
        </authorList>
    </citation>
    <scope>NUCLEOTIDE SEQUENCE</scope>
    <source>
        <strain evidence="1">CBS 119687</strain>
    </source>
</reference>
<keyword evidence="2" id="KW-1185">Reference proteome</keyword>
<dbReference type="RefSeq" id="XP_033529303.1">
    <property type="nucleotide sequence ID" value="XM_033662006.1"/>
</dbReference>
<dbReference type="AlphaFoldDB" id="A0A6A6ATK2"/>
<evidence type="ECO:0000313" key="1">
    <source>
        <dbReference type="EMBL" id="KAF2134916.1"/>
    </source>
</evidence>
<gene>
    <name evidence="1" type="ORF">P153DRAFT_12506</name>
</gene>
<dbReference type="Proteomes" id="UP000799771">
    <property type="component" value="Unassembled WGS sequence"/>
</dbReference>
<dbReference type="EMBL" id="ML977497">
    <property type="protein sequence ID" value="KAF2134916.1"/>
    <property type="molecule type" value="Genomic_DNA"/>
</dbReference>
<dbReference type="GeneID" id="54402438"/>
<evidence type="ECO:0000313" key="2">
    <source>
        <dbReference type="Proteomes" id="UP000799771"/>
    </source>
</evidence>
<accession>A0A6A6ATK2</accession>
<name>A0A6A6ATK2_9PLEO</name>
<proteinExistence type="predicted"/>
<sequence>MRRCGAVASKHAPRRTWTSQRMEELRVFFYELLLVLGMAVQQPKWSIAGSEAKQHLGFGEPLRVCARGSHLLAAEEWVGKAVVASVRAGCVCRGEKGWHGPNRPNRAAKHRVRDASNRIYLGNRNSWQHEAECRADVCSRVKCSVAWLGKKTAWGRKMLVFGCSASSLEVSRVHRRSVLS</sequence>
<organism evidence="1 2">
    <name type="scientific">Dothidotthia symphoricarpi CBS 119687</name>
    <dbReference type="NCBI Taxonomy" id="1392245"/>
    <lineage>
        <taxon>Eukaryota</taxon>
        <taxon>Fungi</taxon>
        <taxon>Dikarya</taxon>
        <taxon>Ascomycota</taxon>
        <taxon>Pezizomycotina</taxon>
        <taxon>Dothideomycetes</taxon>
        <taxon>Pleosporomycetidae</taxon>
        <taxon>Pleosporales</taxon>
        <taxon>Dothidotthiaceae</taxon>
        <taxon>Dothidotthia</taxon>
    </lineage>
</organism>
<protein>
    <submittedName>
        <fullName evidence="1">Uncharacterized protein</fullName>
    </submittedName>
</protein>